<feature type="transmembrane region" description="Helical" evidence="1">
    <location>
        <begin position="6"/>
        <end position="26"/>
    </location>
</feature>
<dbReference type="PANTHER" id="PTHR31881:SF6">
    <property type="entry name" value="OS09G0494600 PROTEIN"/>
    <property type="match status" value="1"/>
</dbReference>
<keyword evidence="1" id="KW-0812">Transmembrane</keyword>
<evidence type="ECO:0000313" key="2">
    <source>
        <dbReference type="EMBL" id="SVD19249.1"/>
    </source>
</evidence>
<dbReference type="PANTHER" id="PTHR31881">
    <property type="match status" value="1"/>
</dbReference>
<keyword evidence="1" id="KW-0472">Membrane</keyword>
<dbReference type="InterPro" id="IPR006747">
    <property type="entry name" value="DUF599"/>
</dbReference>
<dbReference type="Pfam" id="PF04654">
    <property type="entry name" value="DUF599"/>
    <property type="match status" value="1"/>
</dbReference>
<accession>A0A382TAU8</accession>
<evidence type="ECO:0000256" key="1">
    <source>
        <dbReference type="SAM" id="Phobius"/>
    </source>
</evidence>
<protein>
    <recommendedName>
        <fullName evidence="3">DUF599 domain-containing protein</fullName>
    </recommendedName>
</protein>
<keyword evidence="1" id="KW-1133">Transmembrane helix</keyword>
<proteinExistence type="predicted"/>
<evidence type="ECO:0008006" key="3">
    <source>
        <dbReference type="Google" id="ProtNLM"/>
    </source>
</evidence>
<dbReference type="EMBL" id="UINC01135229">
    <property type="protein sequence ID" value="SVD19249.1"/>
    <property type="molecule type" value="Genomic_DNA"/>
</dbReference>
<gene>
    <name evidence="2" type="ORF">METZ01_LOCUS372103</name>
</gene>
<reference evidence="2" key="1">
    <citation type="submission" date="2018-05" db="EMBL/GenBank/DDBJ databases">
        <authorList>
            <person name="Lanie J.A."/>
            <person name="Ng W.-L."/>
            <person name="Kazmierczak K.M."/>
            <person name="Andrzejewski T.M."/>
            <person name="Davidsen T.M."/>
            <person name="Wayne K.J."/>
            <person name="Tettelin H."/>
            <person name="Glass J.I."/>
            <person name="Rusch D."/>
            <person name="Podicherti R."/>
            <person name="Tsui H.-C.T."/>
            <person name="Winkler M.E."/>
        </authorList>
    </citation>
    <scope>NUCLEOTIDE SEQUENCE</scope>
</reference>
<sequence>MVSLLTPLDVVALAWFFVSWVGYTLIADSERLKHISVMGIMDEHRSRWMTEMLQRDMRMLDALILNHLQSGIAMFASTSILAVGGLVASLGATEKAIAVLSSLPLIGETSRMEWELKILLLLLIFVFAFFKFVWAYRLNTYCAVLIGAVPGSANIDTNAEDQAERAGKIANLASRHFNRGLRAFYFALAALAWVVHPVAFIITTTWVTVVLYRRDFRSRSQQIIRGIS</sequence>
<organism evidence="2">
    <name type="scientific">marine metagenome</name>
    <dbReference type="NCBI Taxonomy" id="408172"/>
    <lineage>
        <taxon>unclassified sequences</taxon>
        <taxon>metagenomes</taxon>
        <taxon>ecological metagenomes</taxon>
    </lineage>
</organism>
<dbReference type="AlphaFoldDB" id="A0A382TAU8"/>
<feature type="transmembrane region" description="Helical" evidence="1">
    <location>
        <begin position="118"/>
        <end position="136"/>
    </location>
</feature>
<feature type="transmembrane region" description="Helical" evidence="1">
    <location>
        <begin position="184"/>
        <end position="212"/>
    </location>
</feature>
<name>A0A382TAU8_9ZZZZ</name>